<dbReference type="EMBL" id="WUUT01000003">
    <property type="protein sequence ID" value="MXR51885.1"/>
    <property type="molecule type" value="Genomic_DNA"/>
</dbReference>
<proteinExistence type="predicted"/>
<accession>A0A6B0T1P1</accession>
<evidence type="ECO:0000313" key="2">
    <source>
        <dbReference type="EMBL" id="MXR51885.1"/>
    </source>
</evidence>
<keyword evidence="3" id="KW-1185">Reference proteome</keyword>
<feature type="transmembrane region" description="Helical" evidence="1">
    <location>
        <begin position="40"/>
        <end position="60"/>
    </location>
</feature>
<keyword evidence="1" id="KW-1133">Transmembrane helix</keyword>
<comment type="caution">
    <text evidence="2">The sequence shown here is derived from an EMBL/GenBank/DDBJ whole genome shotgun (WGS) entry which is preliminary data.</text>
</comment>
<evidence type="ECO:0000313" key="3">
    <source>
        <dbReference type="Proteomes" id="UP000466535"/>
    </source>
</evidence>
<dbReference type="RefSeq" id="WP_159764009.1">
    <property type="nucleotide sequence ID" value="NZ_WUUT01000003.1"/>
</dbReference>
<organism evidence="2 3">
    <name type="scientific">Halovenus carboxidivorans</name>
    <dbReference type="NCBI Taxonomy" id="2692199"/>
    <lineage>
        <taxon>Archaea</taxon>
        <taxon>Methanobacteriati</taxon>
        <taxon>Methanobacteriota</taxon>
        <taxon>Stenosarchaea group</taxon>
        <taxon>Halobacteria</taxon>
        <taxon>Halobacteriales</taxon>
        <taxon>Haloarculaceae</taxon>
        <taxon>Halovenus</taxon>
    </lineage>
</organism>
<dbReference type="Proteomes" id="UP000466535">
    <property type="component" value="Unassembled WGS sequence"/>
</dbReference>
<gene>
    <name evidence="2" type="ORF">GRX03_09740</name>
</gene>
<keyword evidence="1" id="KW-0812">Transmembrane</keyword>
<evidence type="ECO:0000256" key="1">
    <source>
        <dbReference type="SAM" id="Phobius"/>
    </source>
</evidence>
<sequence length="73" mass="7779">MSKMRALGGAAVLLIAVGLGGILASLVTNNQLFIGSTEFSAPAIVTLLVFVGAIVAFIAVGRPWRFWTRTPYW</sequence>
<name>A0A6B0T1P1_9EURY</name>
<dbReference type="AlphaFoldDB" id="A0A6B0T1P1"/>
<keyword evidence="1" id="KW-0472">Membrane</keyword>
<protein>
    <submittedName>
        <fullName evidence="2">Uncharacterized protein</fullName>
    </submittedName>
</protein>
<reference evidence="2 3" key="1">
    <citation type="submission" date="2019-12" db="EMBL/GenBank/DDBJ databases">
        <title>Isolation and characterization of three novel carbon monoxide-oxidizing members of Halobacteria from salione crusts and soils.</title>
        <authorList>
            <person name="Myers M.R."/>
            <person name="King G.M."/>
        </authorList>
    </citation>
    <scope>NUCLEOTIDE SEQUENCE [LARGE SCALE GENOMIC DNA]</scope>
    <source>
        <strain evidence="2 3">WSH3</strain>
    </source>
</reference>